<reference evidence="2" key="2">
    <citation type="submission" date="2011-06" db="EMBL/GenBank/DDBJ databases">
        <title>The complete genome sequence of Alicyclobacillus acidocaldarius sp. Tc-4-1.</title>
        <authorList>
            <person name="Chen Y."/>
            <person name="He Y."/>
            <person name="Dong Z."/>
            <person name="Hu S."/>
        </authorList>
    </citation>
    <scope>NUCLEOTIDE SEQUENCE [LARGE SCALE GENOMIC DNA]</scope>
    <source>
        <strain evidence="2">Tc-4-1</strain>
    </source>
</reference>
<name>F8IDY0_ALIAT</name>
<protein>
    <submittedName>
        <fullName evidence="1">Uncharacterized protein</fullName>
    </submittedName>
</protein>
<reference evidence="1 2" key="1">
    <citation type="journal article" date="2011" name="J. Bacteriol.">
        <title>Complete Genome Sequence of Alicyclobacillus acidocaldarius Strain Tc-4-1.</title>
        <authorList>
            <person name="Chen Y."/>
            <person name="He Y."/>
            <person name="Zhang B."/>
            <person name="Yang J."/>
            <person name="Li W."/>
            <person name="Dong Z."/>
            <person name="Hu S."/>
        </authorList>
    </citation>
    <scope>NUCLEOTIDE SEQUENCE [LARGE SCALE GENOMIC DNA]</scope>
    <source>
        <strain evidence="1 2">Tc-4-1</strain>
    </source>
</reference>
<dbReference type="Proteomes" id="UP000000292">
    <property type="component" value="Chromosome"/>
</dbReference>
<sequence length="90" mass="10598">MFPTNLPTRTHPSSIEDISQLFLQPRCSQSPEGIQASRYQIQPVVVRIHRRHDRYMDGNQNQAYNTHSFFLLLLPSLIFLRIPSCWKIFV</sequence>
<accession>F8IDY0</accession>
<organism evidence="1 2">
    <name type="scientific">Alicyclobacillus acidocaldarius (strain Tc-4-1)</name>
    <name type="common">Bacillus acidocaldarius</name>
    <dbReference type="NCBI Taxonomy" id="1048834"/>
    <lineage>
        <taxon>Bacteria</taxon>
        <taxon>Bacillati</taxon>
        <taxon>Bacillota</taxon>
        <taxon>Bacilli</taxon>
        <taxon>Bacillales</taxon>
        <taxon>Alicyclobacillaceae</taxon>
        <taxon>Alicyclobacillus</taxon>
    </lineage>
</organism>
<gene>
    <name evidence="1" type="ordered locus">TC41_0676</name>
</gene>
<dbReference type="AlphaFoldDB" id="F8IDY0"/>
<dbReference type="HOGENOM" id="CLU_2434340_0_0_9"/>
<dbReference type="KEGG" id="aad:TC41_0676"/>
<proteinExistence type="predicted"/>
<evidence type="ECO:0000313" key="2">
    <source>
        <dbReference type="Proteomes" id="UP000000292"/>
    </source>
</evidence>
<evidence type="ECO:0000313" key="1">
    <source>
        <dbReference type="EMBL" id="AEJ42634.1"/>
    </source>
</evidence>
<dbReference type="EMBL" id="CP002902">
    <property type="protein sequence ID" value="AEJ42634.1"/>
    <property type="molecule type" value="Genomic_DNA"/>
</dbReference>